<evidence type="ECO:0000313" key="11">
    <source>
        <dbReference type="Proteomes" id="UP001383192"/>
    </source>
</evidence>
<feature type="transmembrane region" description="Helical" evidence="9">
    <location>
        <begin position="341"/>
        <end position="365"/>
    </location>
</feature>
<proteinExistence type="inferred from homology"/>
<dbReference type="AlphaFoldDB" id="A0AAW0CLN1"/>
<feature type="compositionally biased region" description="Pro residues" evidence="8">
    <location>
        <begin position="604"/>
        <end position="616"/>
    </location>
</feature>
<feature type="transmembrane region" description="Helical" evidence="9">
    <location>
        <begin position="132"/>
        <end position="160"/>
    </location>
</feature>
<protein>
    <recommendedName>
        <fullName evidence="12">Nickel/cobalt efflux system</fullName>
    </recommendedName>
</protein>
<feature type="transmembrane region" description="Helical" evidence="9">
    <location>
        <begin position="87"/>
        <end position="112"/>
    </location>
</feature>
<keyword evidence="7 9" id="KW-0472">Membrane</keyword>
<dbReference type="PANTHER" id="PTHR31611">
    <property type="entry name" value="HIGH-AFFINITY NICKEL TRANSPORT PROTEIN NIC1"/>
    <property type="match status" value="1"/>
</dbReference>
<evidence type="ECO:0000256" key="9">
    <source>
        <dbReference type="SAM" id="Phobius"/>
    </source>
</evidence>
<evidence type="ECO:0000256" key="5">
    <source>
        <dbReference type="ARBA" id="ARBA00022692"/>
    </source>
</evidence>
<dbReference type="EMBL" id="JAYKXP010000035">
    <property type="protein sequence ID" value="KAK7040846.1"/>
    <property type="molecule type" value="Genomic_DNA"/>
</dbReference>
<gene>
    <name evidence="10" type="ORF">VNI00_009442</name>
</gene>
<feature type="transmembrane region" description="Helical" evidence="9">
    <location>
        <begin position="210"/>
        <end position="232"/>
    </location>
</feature>
<feature type="region of interest" description="Disordered" evidence="8">
    <location>
        <begin position="456"/>
        <end position="479"/>
    </location>
</feature>
<dbReference type="GO" id="GO:0012505">
    <property type="term" value="C:endomembrane system"/>
    <property type="evidence" value="ECO:0007669"/>
    <property type="project" value="UniProtKB-SubCell"/>
</dbReference>
<feature type="compositionally biased region" description="Low complexity" evidence="8">
    <location>
        <begin position="640"/>
        <end position="653"/>
    </location>
</feature>
<feature type="region of interest" description="Disordered" evidence="8">
    <location>
        <begin position="746"/>
        <end position="792"/>
    </location>
</feature>
<evidence type="ECO:0000256" key="3">
    <source>
        <dbReference type="ARBA" id="ARBA00022448"/>
    </source>
</evidence>
<evidence type="ECO:0008006" key="12">
    <source>
        <dbReference type="Google" id="ProtNLM"/>
    </source>
</evidence>
<dbReference type="Proteomes" id="UP001383192">
    <property type="component" value="Unassembled WGS sequence"/>
</dbReference>
<evidence type="ECO:0000256" key="6">
    <source>
        <dbReference type="ARBA" id="ARBA00022989"/>
    </source>
</evidence>
<feature type="transmembrane region" description="Helical" evidence="9">
    <location>
        <begin position="48"/>
        <end position="66"/>
    </location>
</feature>
<keyword evidence="5 9" id="KW-0812">Transmembrane</keyword>
<comment type="caution">
    <text evidence="10">The sequence shown here is derived from an EMBL/GenBank/DDBJ whole genome shotgun (WGS) entry which is preliminary data.</text>
</comment>
<sequence>MIQFPMDRVPRLTLFGRSLLLVVAELLANAACWAAAGALFGTKRETQSILGLALLAWIISGMMVRVQANFHNLQHLPSAIDNATRGLLGMGQLPVTCGLFFSLGHSTIVIVVNVAIAVSTDIADKLDNVGDIGGIIGAAISGSFLFIVALTNSIILWRVIKRRRDRKNKSTEDPETYNDAYDPKQDHMFMMRIIGPVITFVNRPWKMYPVGVLFGFGFDTASSIALLAVSALAKKDSNGQSIPSHHIIVLPFLFTAGMTLIDSLDSILVLYSYAGFPERSFRIFEPRTEKQIQLPNSPTEEVAEEALSPANTEAPLTHVFDKEDDQAERNMRVKMNMMSGLSIILTLMSILVAFSISLITIMGLIGENCAKCREAAEAEDGGGLAGRWWRGWAQANDNSGYIGAAIVGAFVVIVIGWYGGRWAYRRLRQRRIRIEGSELDGNYLYYTSRYQKLPSVPLRSSPESGTGEKGRQQQHYRPSSISLSTSWSLDLERLLLHRETGIIGLISDTEPNESSFLPLLAKCKKAIPSGSNQAFHSFEEENSHSLNREEMAVVNGNHTTTEVVEESPVLGVDSKSTSRQPFLLNGGVAPPSPPPTLPSSLSPSPSPSPSGSPLPPSDEEDERKSDEKDSPHEKADSKSSSESSGFLSSGTNSTDVTTPTTHEMASKSNPDLRTANGLHPDSYPPLPPIPMSENSATLPPPPFAARRSKSTGILNYPGWTSSFKVQGHLHSASCSSTSLNVKFAPLPQLAPRKRKSNTPLGVSARGQMMKQRRARMMGTDPDAPSPPQEPVQRRVIVVNGSGMWTDEELDAHAQRVAATEARQRALNSDEYLDEDGEEMEDPFVALGRMVKGSVEENVEREEECRKGKRGSPGARERDRKWEVLPRIWLLERLRCK</sequence>
<feature type="region of interest" description="Disordered" evidence="8">
    <location>
        <begin position="562"/>
        <end position="709"/>
    </location>
</feature>
<evidence type="ECO:0000256" key="8">
    <source>
        <dbReference type="SAM" id="MobiDB-lite"/>
    </source>
</evidence>
<feature type="transmembrane region" description="Helical" evidence="9">
    <location>
        <begin position="252"/>
        <end position="274"/>
    </location>
</feature>
<evidence type="ECO:0000256" key="2">
    <source>
        <dbReference type="ARBA" id="ARBA00010892"/>
    </source>
</evidence>
<dbReference type="GO" id="GO:0005886">
    <property type="term" value="C:plasma membrane"/>
    <property type="evidence" value="ECO:0007669"/>
    <property type="project" value="InterPro"/>
</dbReference>
<dbReference type="InterPro" id="IPR011541">
    <property type="entry name" value="Ni/Co_transpt_high_affinity"/>
</dbReference>
<dbReference type="InterPro" id="IPR004688">
    <property type="entry name" value="Ni/Co_transpt"/>
</dbReference>
<organism evidence="10 11">
    <name type="scientific">Paramarasmius palmivorus</name>
    <dbReference type="NCBI Taxonomy" id="297713"/>
    <lineage>
        <taxon>Eukaryota</taxon>
        <taxon>Fungi</taxon>
        <taxon>Dikarya</taxon>
        <taxon>Basidiomycota</taxon>
        <taxon>Agaricomycotina</taxon>
        <taxon>Agaricomycetes</taxon>
        <taxon>Agaricomycetidae</taxon>
        <taxon>Agaricales</taxon>
        <taxon>Marasmiineae</taxon>
        <taxon>Marasmiaceae</taxon>
        <taxon>Paramarasmius</taxon>
    </lineage>
</organism>
<reference evidence="10 11" key="1">
    <citation type="submission" date="2024-01" db="EMBL/GenBank/DDBJ databases">
        <title>A draft genome for a cacao thread blight-causing isolate of Paramarasmius palmivorus.</title>
        <authorList>
            <person name="Baruah I.K."/>
            <person name="Bukari Y."/>
            <person name="Amoako-Attah I."/>
            <person name="Meinhardt L.W."/>
            <person name="Bailey B.A."/>
            <person name="Cohen S.P."/>
        </authorList>
    </citation>
    <scope>NUCLEOTIDE SEQUENCE [LARGE SCALE GENOMIC DNA]</scope>
    <source>
        <strain evidence="10 11">GH-12</strain>
    </source>
</reference>
<keyword evidence="6 9" id="KW-1133">Transmembrane helix</keyword>
<dbReference type="Pfam" id="PF03824">
    <property type="entry name" value="NicO"/>
    <property type="match status" value="1"/>
</dbReference>
<comment type="subcellular location">
    <subcellularLocation>
        <location evidence="1">Endomembrane system</location>
        <topology evidence="1">Multi-pass membrane protein</topology>
    </subcellularLocation>
</comment>
<evidence type="ECO:0000256" key="7">
    <source>
        <dbReference type="ARBA" id="ARBA00023136"/>
    </source>
</evidence>
<name>A0AAW0CLN1_9AGAR</name>
<accession>A0AAW0CLN1</accession>
<feature type="transmembrane region" description="Helical" evidence="9">
    <location>
        <begin position="12"/>
        <end position="36"/>
    </location>
</feature>
<comment type="similarity">
    <text evidence="2">Belongs to the NiCoT transporter (TC 2.A.52) family.</text>
</comment>
<evidence type="ECO:0000256" key="1">
    <source>
        <dbReference type="ARBA" id="ARBA00004127"/>
    </source>
</evidence>
<dbReference type="GO" id="GO:0015099">
    <property type="term" value="F:nickel cation transmembrane transporter activity"/>
    <property type="evidence" value="ECO:0007669"/>
    <property type="project" value="InterPro"/>
</dbReference>
<evidence type="ECO:0000256" key="4">
    <source>
        <dbReference type="ARBA" id="ARBA00022596"/>
    </source>
</evidence>
<evidence type="ECO:0000313" key="10">
    <source>
        <dbReference type="EMBL" id="KAK7040846.1"/>
    </source>
</evidence>
<keyword evidence="11" id="KW-1185">Reference proteome</keyword>
<feature type="transmembrane region" description="Helical" evidence="9">
    <location>
        <begin position="401"/>
        <end position="424"/>
    </location>
</feature>
<dbReference type="PANTHER" id="PTHR31611:SF0">
    <property type="entry name" value="HIGH-AFFINITY NICKEL TRANSPORT PROTEIN NIC1"/>
    <property type="match status" value="1"/>
</dbReference>
<feature type="compositionally biased region" description="Polar residues" evidence="8">
    <location>
        <begin position="654"/>
        <end position="671"/>
    </location>
</feature>
<keyword evidence="3" id="KW-0813">Transport</keyword>
<feature type="compositionally biased region" description="Basic and acidic residues" evidence="8">
    <location>
        <begin position="622"/>
        <end position="639"/>
    </location>
</feature>
<keyword evidence="4" id="KW-0533">Nickel</keyword>